<feature type="domain" description="Retinoblastoma-associated protein N-terminal" evidence="9">
    <location>
        <begin position="156"/>
        <end position="305"/>
    </location>
</feature>
<dbReference type="GO" id="GO:0030154">
    <property type="term" value="P:cell differentiation"/>
    <property type="evidence" value="ECO:0007669"/>
    <property type="project" value="TreeGrafter"/>
</dbReference>
<dbReference type="Proteomes" id="UP000660262">
    <property type="component" value="Unassembled WGS sequence"/>
</dbReference>
<dbReference type="PANTHER" id="PTHR13742:SF17">
    <property type="entry name" value="RE32990P-RELATED"/>
    <property type="match status" value="1"/>
</dbReference>
<dbReference type="GO" id="GO:0005634">
    <property type="term" value="C:nucleus"/>
    <property type="evidence" value="ECO:0007669"/>
    <property type="project" value="UniProtKB-SubCell"/>
</dbReference>
<evidence type="ECO:0000256" key="7">
    <source>
        <dbReference type="ARBA" id="ARBA00023306"/>
    </source>
</evidence>
<dbReference type="Pfam" id="PF11934">
    <property type="entry name" value="DUF3452"/>
    <property type="match status" value="1"/>
</dbReference>
<dbReference type="Pfam" id="PF01857">
    <property type="entry name" value="RB_B"/>
    <property type="match status" value="1"/>
</dbReference>
<dbReference type="AlphaFoldDB" id="A0A830HTY8"/>
<dbReference type="GO" id="GO:0005667">
    <property type="term" value="C:transcription regulator complex"/>
    <property type="evidence" value="ECO:0007669"/>
    <property type="project" value="TreeGrafter"/>
</dbReference>
<protein>
    <submittedName>
        <fullName evidence="11">Rbr1p protein</fullName>
    </submittedName>
</protein>
<dbReference type="InterPro" id="IPR028309">
    <property type="entry name" value="RB_fam"/>
</dbReference>
<dbReference type="SMART" id="SM01367">
    <property type="entry name" value="DUF3452"/>
    <property type="match status" value="1"/>
</dbReference>
<dbReference type="GO" id="GO:0006357">
    <property type="term" value="P:regulation of transcription by RNA polymerase II"/>
    <property type="evidence" value="ECO:0007669"/>
    <property type="project" value="InterPro"/>
</dbReference>
<comment type="subcellular location">
    <subcellularLocation>
        <location evidence="1">Nucleus</location>
    </subcellularLocation>
</comment>
<dbReference type="SMART" id="SM01368">
    <property type="entry name" value="RB_A"/>
    <property type="match status" value="1"/>
</dbReference>
<feature type="region of interest" description="Disordered" evidence="8">
    <location>
        <begin position="1"/>
        <end position="79"/>
    </location>
</feature>
<gene>
    <name evidence="11" type="ORF">PPROV_000966600</name>
</gene>
<dbReference type="InterPro" id="IPR002719">
    <property type="entry name" value="RB_B"/>
</dbReference>
<dbReference type="Pfam" id="PF08934">
    <property type="entry name" value="Rb_C"/>
    <property type="match status" value="1"/>
</dbReference>
<dbReference type="GO" id="GO:0000977">
    <property type="term" value="F:RNA polymerase II transcription regulatory region sequence-specific DNA binding"/>
    <property type="evidence" value="ECO:0007669"/>
    <property type="project" value="TreeGrafter"/>
</dbReference>
<keyword evidence="12" id="KW-1185">Reference proteome</keyword>
<proteinExistence type="inferred from homology"/>
<dbReference type="EMBL" id="BNJQ01000032">
    <property type="protein sequence ID" value="GHP10936.1"/>
    <property type="molecule type" value="Genomic_DNA"/>
</dbReference>
<feature type="compositionally biased region" description="Basic and acidic residues" evidence="8">
    <location>
        <begin position="22"/>
        <end position="35"/>
    </location>
</feature>
<keyword evidence="7" id="KW-0131">Cell cycle</keyword>
<dbReference type="SUPFAM" id="SSF47954">
    <property type="entry name" value="Cyclin-like"/>
    <property type="match status" value="2"/>
</dbReference>
<dbReference type="InterPro" id="IPR036915">
    <property type="entry name" value="Cyclin-like_sf"/>
</dbReference>
<dbReference type="InterPro" id="IPR024599">
    <property type="entry name" value="RB_N"/>
</dbReference>
<dbReference type="InterPro" id="IPR015030">
    <property type="entry name" value="RB_C"/>
</dbReference>
<evidence type="ECO:0000313" key="11">
    <source>
        <dbReference type="EMBL" id="GHP10936.1"/>
    </source>
</evidence>
<keyword evidence="5" id="KW-0804">Transcription</keyword>
<evidence type="ECO:0000256" key="5">
    <source>
        <dbReference type="ARBA" id="ARBA00023163"/>
    </source>
</evidence>
<dbReference type="PANTHER" id="PTHR13742">
    <property type="entry name" value="RETINOBLASTOMA-ASSOCIATED PROTEIN RB -RELATED"/>
    <property type="match status" value="1"/>
</dbReference>
<keyword evidence="4" id="KW-0805">Transcription regulation</keyword>
<feature type="domain" description="Retinoblastoma-associated protein A-box" evidence="10">
    <location>
        <begin position="537"/>
        <end position="753"/>
    </location>
</feature>
<dbReference type="GO" id="GO:0000785">
    <property type="term" value="C:chromatin"/>
    <property type="evidence" value="ECO:0007669"/>
    <property type="project" value="TreeGrafter"/>
</dbReference>
<dbReference type="Pfam" id="PF01858">
    <property type="entry name" value="RB_A"/>
    <property type="match status" value="1"/>
</dbReference>
<feature type="region of interest" description="Disordered" evidence="8">
    <location>
        <begin position="199"/>
        <end position="218"/>
    </location>
</feature>
<feature type="region of interest" description="Disordered" evidence="8">
    <location>
        <begin position="1044"/>
        <end position="1083"/>
    </location>
</feature>
<dbReference type="Gene3D" id="1.10.472.10">
    <property type="entry name" value="Cyclin-like"/>
    <property type="match status" value="2"/>
</dbReference>
<evidence type="ECO:0000259" key="9">
    <source>
        <dbReference type="SMART" id="SM01367"/>
    </source>
</evidence>
<dbReference type="InterPro" id="IPR002720">
    <property type="entry name" value="RB_A"/>
</dbReference>
<dbReference type="GO" id="GO:2000134">
    <property type="term" value="P:negative regulation of G1/S transition of mitotic cell cycle"/>
    <property type="evidence" value="ECO:0007669"/>
    <property type="project" value="TreeGrafter"/>
</dbReference>
<feature type="region of interest" description="Disordered" evidence="8">
    <location>
        <begin position="439"/>
        <end position="458"/>
    </location>
</feature>
<evidence type="ECO:0000256" key="6">
    <source>
        <dbReference type="ARBA" id="ARBA00023242"/>
    </source>
</evidence>
<evidence type="ECO:0000256" key="2">
    <source>
        <dbReference type="ARBA" id="ARBA00009475"/>
    </source>
</evidence>
<evidence type="ECO:0000256" key="1">
    <source>
        <dbReference type="ARBA" id="ARBA00004123"/>
    </source>
</evidence>
<name>A0A830HTY8_9CHLO</name>
<evidence type="ECO:0000256" key="4">
    <source>
        <dbReference type="ARBA" id="ARBA00023015"/>
    </source>
</evidence>
<evidence type="ECO:0000256" key="8">
    <source>
        <dbReference type="SAM" id="MobiDB-lite"/>
    </source>
</evidence>
<dbReference type="OrthoDB" id="844594at2759"/>
<keyword evidence="3" id="KW-0678">Repressor</keyword>
<reference evidence="11" key="1">
    <citation type="submission" date="2020-10" db="EMBL/GenBank/DDBJ databases">
        <title>Unveiling of a novel bifunctional photoreceptor, Dualchrome1, isolated from a cosmopolitan green alga.</title>
        <authorList>
            <person name="Suzuki S."/>
            <person name="Kawachi M."/>
        </authorList>
    </citation>
    <scope>NUCLEOTIDE SEQUENCE</scope>
    <source>
        <strain evidence="11">NIES 2893</strain>
    </source>
</reference>
<accession>A0A830HTY8</accession>
<keyword evidence="6" id="KW-0539">Nucleus</keyword>
<evidence type="ECO:0000313" key="12">
    <source>
        <dbReference type="Proteomes" id="UP000660262"/>
    </source>
</evidence>
<comment type="similarity">
    <text evidence="2">Belongs to the retinoblastoma protein (RB) family.</text>
</comment>
<sequence>MAPSAPAANNKKRARGDDDDAEKSKSPHAHAHDDNDAAAAAGLSIKNKKTKLRESGGADDNNNNNNNNTSTPPDSIVWPPTVSAIKTVLFTEEEEQEQENEASSLLPDDVITSSVSLLEKAKPNLDKLDKENPQQMHNHKMWCACALFVCKKHHHKQTPSMDIMTLSQILKKFGIPVVDFFATMPTFLAETKMIMTHDDVSDNNNNDDSNDNNSSSALHFPEAAHEDPFGTKELRQRFVVDIALSKKNRDLVHSLFASDARDALREFAWLLFLVVRVRAFGADTFVSIVDSFELMMATMAYLLAHATSTHLTDTAVTTLSGDASAETNDAVALLCNHLGANKESVAARMSIVNGAMEDAVKEAAAADDDDSDTFDAIKLDDDAKPLGPFHAGLKAHFVGDKTNLLDAKRVVRVLSTQYAKCHLEVDERVFVTGEALGTPSRGGGGVAGTPARASSHGSGHLARAFDSITPQTPHSHANALLRSPAPTTGALTQTAYRAAVRASGFDTPIRHGMAGASGVLGTPIATSSRIPGTVPDTPISVALDATRWLKEKARLFLPPPRKEFASTWPDSVAEILGQEAVRRCAEMAARCADIVFPLHGEGDGAQHQQPTGGGESALMVLTLAASANEEKQSRLSQMRYSRRTEALALFWLVYERVIQSTPTAKSSTVLQKGLLACSLELVADAYKEPGMPFPAICSRIDVTPLDFSRGVDIFAMHLRSELPRSLKTHLCLCEETVLESLAWQRDSNLYELLVGCRAGAGTAPMDVANANAQGASNSNNNDAAAAATTTTGTAAPTTGAFQPFHGGGGGNAIAGISGNAGVESPAGDEMHMPTHIGMPNASGDQSRGSSHPSYEPVLLQFVRKVFKLCSLRCYDLCQRLRLPEEYVLRAATVLEYALYEQTHLLYNRHVDQLVLCTIYGVCKVKNCRNVNGDAVQFRDILYHYRRMSPNRHEVFRAVVLDQHTGYRFRDRTTSSGIVANFRVLRRDDIIKFYNRIFVPAVRRFLLNFVDNGTAVQPSGTPQVASGADAELRSRVATAAAAAAAAPATPLHHRTPAHGAGVGGSDVPASPASPSRVFGLRSPRKPQGQNVYVSNLRHGRADALVMTPRSRSMYAFVGEAIQAFQSPSRDLMGINARVTGGREVHDD</sequence>
<comment type="caution">
    <text evidence="11">The sequence shown here is derived from an EMBL/GenBank/DDBJ whole genome shotgun (WGS) entry which is preliminary data.</text>
</comment>
<evidence type="ECO:0000256" key="3">
    <source>
        <dbReference type="ARBA" id="ARBA00022491"/>
    </source>
</evidence>
<evidence type="ECO:0000259" key="10">
    <source>
        <dbReference type="SMART" id="SM01368"/>
    </source>
</evidence>
<organism evidence="11 12">
    <name type="scientific">Pycnococcus provasolii</name>
    <dbReference type="NCBI Taxonomy" id="41880"/>
    <lineage>
        <taxon>Eukaryota</taxon>
        <taxon>Viridiplantae</taxon>
        <taxon>Chlorophyta</taxon>
        <taxon>Pseudoscourfieldiophyceae</taxon>
        <taxon>Pseudoscourfieldiales</taxon>
        <taxon>Pycnococcaceae</taxon>
        <taxon>Pycnococcus</taxon>
    </lineage>
</organism>
<feature type="compositionally biased region" description="Low complexity" evidence="8">
    <location>
        <begin position="202"/>
        <end position="216"/>
    </location>
</feature>